<evidence type="ECO:0000256" key="1">
    <source>
        <dbReference type="SAM" id="MobiDB-lite"/>
    </source>
</evidence>
<dbReference type="InterPro" id="IPR021109">
    <property type="entry name" value="Peptidase_aspartic_dom_sf"/>
</dbReference>
<dbReference type="EMBL" id="JAVXUP010000039">
    <property type="protein sequence ID" value="KAK3041208.1"/>
    <property type="molecule type" value="Genomic_DNA"/>
</dbReference>
<name>A0AA88X7B1_9ASTE</name>
<feature type="compositionally biased region" description="Low complexity" evidence="1">
    <location>
        <begin position="139"/>
        <end position="154"/>
    </location>
</feature>
<feature type="region of interest" description="Disordered" evidence="1">
    <location>
        <begin position="108"/>
        <end position="154"/>
    </location>
</feature>
<keyword evidence="3" id="KW-1185">Reference proteome</keyword>
<dbReference type="Pfam" id="PF08284">
    <property type="entry name" value="RVP_2"/>
    <property type="match status" value="1"/>
</dbReference>
<comment type="caution">
    <text evidence="2">The sequence shown here is derived from an EMBL/GenBank/DDBJ whole genome shotgun (WGS) entry which is preliminary data.</text>
</comment>
<dbReference type="PANTHER" id="PTHR15503:SF22">
    <property type="entry name" value="TRANSPOSON TY3-I GAG POLYPROTEIN"/>
    <property type="match status" value="1"/>
</dbReference>
<dbReference type="PANTHER" id="PTHR15503">
    <property type="entry name" value="LDOC1 RELATED"/>
    <property type="match status" value="1"/>
</dbReference>
<dbReference type="CDD" id="cd00303">
    <property type="entry name" value="retropepsin_like"/>
    <property type="match status" value="1"/>
</dbReference>
<organism evidence="2 3">
    <name type="scientific">Escallonia herrerae</name>
    <dbReference type="NCBI Taxonomy" id="1293975"/>
    <lineage>
        <taxon>Eukaryota</taxon>
        <taxon>Viridiplantae</taxon>
        <taxon>Streptophyta</taxon>
        <taxon>Embryophyta</taxon>
        <taxon>Tracheophyta</taxon>
        <taxon>Spermatophyta</taxon>
        <taxon>Magnoliopsida</taxon>
        <taxon>eudicotyledons</taxon>
        <taxon>Gunneridae</taxon>
        <taxon>Pentapetalae</taxon>
        <taxon>asterids</taxon>
        <taxon>campanulids</taxon>
        <taxon>Escalloniales</taxon>
        <taxon>Escalloniaceae</taxon>
        <taxon>Escallonia</taxon>
    </lineage>
</organism>
<reference evidence="2" key="1">
    <citation type="submission" date="2022-12" db="EMBL/GenBank/DDBJ databases">
        <title>Draft genome assemblies for two species of Escallonia (Escalloniales).</title>
        <authorList>
            <person name="Chanderbali A."/>
            <person name="Dervinis C."/>
            <person name="Anghel I."/>
            <person name="Soltis D."/>
            <person name="Soltis P."/>
            <person name="Zapata F."/>
        </authorList>
    </citation>
    <scope>NUCLEOTIDE SEQUENCE</scope>
    <source>
        <strain evidence="2">UCBG64.0493</strain>
        <tissue evidence="2">Leaf</tissue>
    </source>
</reference>
<sequence length="420" mass="47250">MNMQMGLVDGMINMVDKRMNNLEREVQKISGIESGVEELKEGLAMIMERLLKGKNEHQQTTKENPNPESFLSGLKGEVRGMVQMFGPTTLSEAYGKARMQESQLHTLGINSKQSNPLIRKPQPPNWSLPHFQKRTAPQTLSQGSSSTTTSFNTKGGSYKVTKRLTDAERQSKKEKGICYTCDEPFTPTHRCKNKRLFLMVAEEKGRSDEEEENTYEDAVQHWNENEITLHLSINAMEGQPYLNTIRLKGILNHYPISILMDSGLTHNFIDHKVAAKAQCQTIDVPDTLVTIANGTKISNSALCRGLKWTMQGHDFCSDMKVLPLGCYDMVLGVEWMVENNPVSFDYQKRKVTVVKEGKMVTLKGSPDHTDPALQSISCHAIQSSWNELKINDIEEIYCPGHPTYITPRARCQESEAANPA</sequence>
<dbReference type="AlphaFoldDB" id="A0AA88X7B1"/>
<evidence type="ECO:0000313" key="2">
    <source>
        <dbReference type="EMBL" id="KAK3041208.1"/>
    </source>
</evidence>
<accession>A0AA88X7B1</accession>
<dbReference type="InterPro" id="IPR032567">
    <property type="entry name" value="RTL1-rel"/>
</dbReference>
<protein>
    <submittedName>
        <fullName evidence="2">Uncharacterized protein</fullName>
    </submittedName>
</protein>
<gene>
    <name evidence="2" type="ORF">RJ639_028468</name>
</gene>
<evidence type="ECO:0000313" key="3">
    <source>
        <dbReference type="Proteomes" id="UP001188597"/>
    </source>
</evidence>
<dbReference type="Gene3D" id="2.40.70.10">
    <property type="entry name" value="Acid Proteases"/>
    <property type="match status" value="1"/>
</dbReference>
<dbReference type="Proteomes" id="UP001188597">
    <property type="component" value="Unassembled WGS sequence"/>
</dbReference>
<proteinExistence type="predicted"/>